<evidence type="ECO:0000313" key="2">
    <source>
        <dbReference type="Proteomes" id="UP000243534"/>
    </source>
</evidence>
<sequence>MVYHINVIEILEEINQKDTPPSSNPHTPQMTIIPKISGHVINHSDNNNVCMCREGNKPKLNFKNCLFLVVRHLPLLIYGIKNGGFKFEVQR</sequence>
<dbReference type="AlphaFoldDB" id="A0A1E7YUC0"/>
<gene>
    <name evidence="1" type="ORF">BBW68_03490</name>
</gene>
<reference evidence="1 2" key="1">
    <citation type="submission" date="2016-07" db="EMBL/GenBank/DDBJ databases">
        <authorList>
            <person name="Yuval B."/>
        </authorList>
    </citation>
    <scope>NUCLEOTIDE SEQUENCE [LARGE SCALE GENOMIC DNA]</scope>
    <source>
        <strain evidence="1 2">IL</strain>
    </source>
</reference>
<dbReference type="Proteomes" id="UP000243534">
    <property type="component" value="Unassembled WGS sequence"/>
</dbReference>
<accession>A0A1E7YUC0</accession>
<protein>
    <submittedName>
        <fullName evidence="1">Uncharacterized protein</fullName>
    </submittedName>
</protein>
<proteinExistence type="predicted"/>
<organism evidence="1 2">
    <name type="scientific">Candidatus Erwinia dacicola</name>
    <dbReference type="NCBI Taxonomy" id="252393"/>
    <lineage>
        <taxon>Bacteria</taxon>
        <taxon>Pseudomonadati</taxon>
        <taxon>Pseudomonadota</taxon>
        <taxon>Gammaproteobacteria</taxon>
        <taxon>Enterobacterales</taxon>
        <taxon>Erwiniaceae</taxon>
        <taxon>Erwinia</taxon>
    </lineage>
</organism>
<dbReference type="EMBL" id="MAYS01000607">
    <property type="protein sequence ID" value="OFC58106.1"/>
    <property type="molecule type" value="Genomic_DNA"/>
</dbReference>
<evidence type="ECO:0000313" key="1">
    <source>
        <dbReference type="EMBL" id="OFC58106.1"/>
    </source>
</evidence>
<comment type="caution">
    <text evidence="1">The sequence shown here is derived from an EMBL/GenBank/DDBJ whole genome shotgun (WGS) entry which is preliminary data.</text>
</comment>
<name>A0A1E7YUC0_9GAMM</name>